<accession>A0AAV7YJL8</accession>
<evidence type="ECO:0000313" key="15">
    <source>
        <dbReference type="EMBL" id="KAJ6254056.1"/>
    </source>
</evidence>
<dbReference type="GO" id="GO:0012505">
    <property type="term" value="C:endomembrane system"/>
    <property type="evidence" value="ECO:0007669"/>
    <property type="project" value="UniProtKB-SubCell"/>
</dbReference>
<dbReference type="InterPro" id="IPR017907">
    <property type="entry name" value="Znf_RING_CS"/>
</dbReference>
<dbReference type="SUPFAM" id="SSF57850">
    <property type="entry name" value="RING/U-box"/>
    <property type="match status" value="1"/>
</dbReference>
<reference evidence="15" key="1">
    <citation type="submission" date="2022-08" db="EMBL/GenBank/DDBJ databases">
        <title>Novel sulfate-reducing endosymbionts in the free-living metamonad Anaeramoeba.</title>
        <authorList>
            <person name="Jerlstrom-Hultqvist J."/>
            <person name="Cepicka I."/>
            <person name="Gallot-Lavallee L."/>
            <person name="Salas-Leiva D."/>
            <person name="Curtis B.A."/>
            <person name="Zahonova K."/>
            <person name="Pipaliya S."/>
            <person name="Dacks J."/>
            <person name="Roger A.J."/>
        </authorList>
    </citation>
    <scope>NUCLEOTIDE SEQUENCE</scope>
    <source>
        <strain evidence="15">Schooner1</strain>
    </source>
</reference>
<dbReference type="PANTHER" id="PTHR22894:SF5">
    <property type="entry name" value="RING-TYPE DOMAIN-CONTAINING PROTEIN"/>
    <property type="match status" value="1"/>
</dbReference>
<dbReference type="AlphaFoldDB" id="A0AAV7YJL8"/>
<dbReference type="Pfam" id="PF06803">
    <property type="entry name" value="DUF1232"/>
    <property type="match status" value="1"/>
</dbReference>
<evidence type="ECO:0000313" key="16">
    <source>
        <dbReference type="Proteomes" id="UP001146793"/>
    </source>
</evidence>
<keyword evidence="8 12" id="KW-0472">Membrane</keyword>
<sequence length="192" mass="22805">MNKNFQCPICYEEIEYCVSCNCGHNFCCECILSYVEIRRSKCCPKCSTPVYRIFPNNKIRHSISTSSEKNNEEISEEDKIDFDKRLQRYNNNHTKPKLFSPLIKYNYIMFKQLLLKGAIDNKYSFLSWLLLIILVAYLLIPFDLIPITLGFVGIIDDLILLVWCLFAFHYVIEYYEKFLLKNTEFVNNQNNR</sequence>
<feature type="domain" description="RING-type" evidence="13">
    <location>
        <begin position="7"/>
        <end position="47"/>
    </location>
</feature>
<keyword evidence="5 11" id="KW-0863">Zinc-finger</keyword>
<evidence type="ECO:0000256" key="4">
    <source>
        <dbReference type="ARBA" id="ARBA00022723"/>
    </source>
</evidence>
<protein>
    <recommendedName>
        <fullName evidence="2">E3 ubiquitin-protein ligase RNF170</fullName>
    </recommendedName>
    <alternativeName>
        <fullName evidence="10">RING finger protein 170</fullName>
    </alternativeName>
    <alternativeName>
        <fullName evidence="9">RING-type E3 ubiquitin transferase RNF170</fullName>
    </alternativeName>
</protein>
<evidence type="ECO:0000256" key="7">
    <source>
        <dbReference type="ARBA" id="ARBA00022989"/>
    </source>
</evidence>
<comment type="subcellular location">
    <subcellularLocation>
        <location evidence="1">Endomembrane system</location>
        <topology evidence="1">Multi-pass membrane protein</topology>
    </subcellularLocation>
</comment>
<keyword evidence="6" id="KW-0862">Zinc</keyword>
<proteinExistence type="predicted"/>
<dbReference type="PROSITE" id="PS00518">
    <property type="entry name" value="ZF_RING_1"/>
    <property type="match status" value="1"/>
</dbReference>
<evidence type="ECO:0000256" key="1">
    <source>
        <dbReference type="ARBA" id="ARBA00004127"/>
    </source>
</evidence>
<dbReference type="PROSITE" id="PS50089">
    <property type="entry name" value="ZF_RING_2"/>
    <property type="match status" value="1"/>
</dbReference>
<dbReference type="InterPro" id="IPR018957">
    <property type="entry name" value="Znf_C3HC4_RING-type"/>
</dbReference>
<dbReference type="Proteomes" id="UP001150062">
    <property type="component" value="Unassembled WGS sequence"/>
</dbReference>
<name>A0AAV7YJL8_9EUKA</name>
<feature type="transmembrane region" description="Helical" evidence="12">
    <location>
        <begin position="123"/>
        <end position="142"/>
    </location>
</feature>
<dbReference type="GO" id="GO:0061630">
    <property type="term" value="F:ubiquitin protein ligase activity"/>
    <property type="evidence" value="ECO:0007669"/>
    <property type="project" value="InterPro"/>
</dbReference>
<evidence type="ECO:0000256" key="9">
    <source>
        <dbReference type="ARBA" id="ARBA00030110"/>
    </source>
</evidence>
<dbReference type="InterPro" id="IPR010652">
    <property type="entry name" value="DUF1232"/>
</dbReference>
<evidence type="ECO:0000256" key="12">
    <source>
        <dbReference type="SAM" id="Phobius"/>
    </source>
</evidence>
<dbReference type="Gene3D" id="3.30.40.10">
    <property type="entry name" value="Zinc/RING finger domain, C3HC4 (zinc finger)"/>
    <property type="match status" value="1"/>
</dbReference>
<organism evidence="14 16">
    <name type="scientific">Anaeramoeba flamelloides</name>
    <dbReference type="NCBI Taxonomy" id="1746091"/>
    <lineage>
        <taxon>Eukaryota</taxon>
        <taxon>Metamonada</taxon>
        <taxon>Anaeramoebidae</taxon>
        <taxon>Anaeramoeba</taxon>
    </lineage>
</organism>
<dbReference type="EMBL" id="JANTQA010000057">
    <property type="protein sequence ID" value="KAJ3429140.1"/>
    <property type="molecule type" value="Genomic_DNA"/>
</dbReference>
<dbReference type="Proteomes" id="UP001146793">
    <property type="component" value="Unassembled WGS sequence"/>
</dbReference>
<evidence type="ECO:0000256" key="5">
    <source>
        <dbReference type="ARBA" id="ARBA00022771"/>
    </source>
</evidence>
<evidence type="ECO:0000259" key="13">
    <source>
        <dbReference type="PROSITE" id="PS50089"/>
    </source>
</evidence>
<evidence type="ECO:0000256" key="3">
    <source>
        <dbReference type="ARBA" id="ARBA00022692"/>
    </source>
</evidence>
<evidence type="ECO:0000256" key="11">
    <source>
        <dbReference type="PROSITE-ProRule" id="PRU00175"/>
    </source>
</evidence>
<dbReference type="EMBL" id="JAOAOG010000026">
    <property type="protein sequence ID" value="KAJ6254056.1"/>
    <property type="molecule type" value="Genomic_DNA"/>
</dbReference>
<keyword evidence="7 12" id="KW-1133">Transmembrane helix</keyword>
<reference evidence="14" key="2">
    <citation type="submission" date="2022-08" db="EMBL/GenBank/DDBJ databases">
        <title>Novel sulphate-reducing endosymbionts in the free-living metamonad Anaeramoeba.</title>
        <authorList>
            <person name="Jerlstrom-Hultqvist J."/>
            <person name="Cepicka I."/>
            <person name="Gallot-Lavallee L."/>
            <person name="Salas-Leiva D."/>
            <person name="Curtis B.A."/>
            <person name="Zahonova K."/>
            <person name="Pipaliya S."/>
            <person name="Dacks J."/>
            <person name="Roger A.J."/>
        </authorList>
    </citation>
    <scope>NUCLEOTIDE SEQUENCE</scope>
    <source>
        <strain evidence="14">Busselton2</strain>
    </source>
</reference>
<evidence type="ECO:0000256" key="8">
    <source>
        <dbReference type="ARBA" id="ARBA00023136"/>
    </source>
</evidence>
<keyword evidence="4" id="KW-0479">Metal-binding</keyword>
<dbReference type="InterPro" id="IPR013083">
    <property type="entry name" value="Znf_RING/FYVE/PHD"/>
</dbReference>
<keyword evidence="17" id="KW-1185">Reference proteome</keyword>
<dbReference type="GO" id="GO:0008270">
    <property type="term" value="F:zinc ion binding"/>
    <property type="evidence" value="ECO:0007669"/>
    <property type="project" value="UniProtKB-KW"/>
</dbReference>
<evidence type="ECO:0000256" key="10">
    <source>
        <dbReference type="ARBA" id="ARBA00031107"/>
    </source>
</evidence>
<keyword evidence="3 12" id="KW-0812">Transmembrane</keyword>
<dbReference type="SMART" id="SM00184">
    <property type="entry name" value="RING"/>
    <property type="match status" value="1"/>
</dbReference>
<evidence type="ECO:0000313" key="14">
    <source>
        <dbReference type="EMBL" id="KAJ3429140.1"/>
    </source>
</evidence>
<dbReference type="PANTHER" id="PTHR22894">
    <property type="entry name" value="RING-TYPE DOMAIN-CONTAINING PROTEIN"/>
    <property type="match status" value="1"/>
</dbReference>
<feature type="transmembrane region" description="Helical" evidence="12">
    <location>
        <begin position="148"/>
        <end position="172"/>
    </location>
</feature>
<dbReference type="Pfam" id="PF00097">
    <property type="entry name" value="zf-C3HC4"/>
    <property type="match status" value="1"/>
</dbReference>
<dbReference type="InterPro" id="IPR038896">
    <property type="entry name" value="RNF170"/>
</dbReference>
<evidence type="ECO:0000256" key="6">
    <source>
        <dbReference type="ARBA" id="ARBA00022833"/>
    </source>
</evidence>
<comment type="caution">
    <text evidence="14">The sequence shown here is derived from an EMBL/GenBank/DDBJ whole genome shotgun (WGS) entry which is preliminary data.</text>
</comment>
<evidence type="ECO:0000313" key="17">
    <source>
        <dbReference type="Proteomes" id="UP001150062"/>
    </source>
</evidence>
<dbReference type="InterPro" id="IPR001841">
    <property type="entry name" value="Znf_RING"/>
</dbReference>
<evidence type="ECO:0000256" key="2">
    <source>
        <dbReference type="ARBA" id="ARBA00014068"/>
    </source>
</evidence>
<gene>
    <name evidence="14" type="ORF">M0812_24480</name>
    <name evidence="15" type="ORF">M0813_12613</name>
</gene>